<evidence type="ECO:0000313" key="2">
    <source>
        <dbReference type="Proteomes" id="UP000729701"/>
    </source>
</evidence>
<gene>
    <name evidence="1" type="ORF">KME60_20460</name>
</gene>
<dbReference type="SUPFAM" id="SSF51197">
    <property type="entry name" value="Clavaminate synthase-like"/>
    <property type="match status" value="1"/>
</dbReference>
<protein>
    <submittedName>
        <fullName evidence="1">2OG-Fe(II) oxygenase</fullName>
    </submittedName>
</protein>
<name>A0A951UTI1_9CYAN</name>
<reference evidence="1" key="2">
    <citation type="journal article" date="2022" name="Microbiol. Resour. Announc.">
        <title>Metagenome Sequencing to Explore Phylogenomics of Terrestrial Cyanobacteria.</title>
        <authorList>
            <person name="Ward R.D."/>
            <person name="Stajich J.E."/>
            <person name="Johansen J.R."/>
            <person name="Huntemann M."/>
            <person name="Clum A."/>
            <person name="Foster B."/>
            <person name="Foster B."/>
            <person name="Roux S."/>
            <person name="Palaniappan K."/>
            <person name="Varghese N."/>
            <person name="Mukherjee S."/>
            <person name="Reddy T.B.K."/>
            <person name="Daum C."/>
            <person name="Copeland A."/>
            <person name="Chen I.A."/>
            <person name="Ivanova N.N."/>
            <person name="Kyrpides N.C."/>
            <person name="Shapiro N."/>
            <person name="Eloe-Fadrosh E.A."/>
            <person name="Pietrasiak N."/>
        </authorList>
    </citation>
    <scope>NUCLEOTIDE SEQUENCE</scope>
    <source>
        <strain evidence="1">GSE-NOS-MK-12-04C</strain>
    </source>
</reference>
<dbReference type="AlphaFoldDB" id="A0A951UTI1"/>
<organism evidence="1 2">
    <name type="scientific">Cyanomargarita calcarea GSE-NOS-MK-12-04C</name>
    <dbReference type="NCBI Taxonomy" id="2839659"/>
    <lineage>
        <taxon>Bacteria</taxon>
        <taxon>Bacillati</taxon>
        <taxon>Cyanobacteriota</taxon>
        <taxon>Cyanophyceae</taxon>
        <taxon>Nostocales</taxon>
        <taxon>Cyanomargaritaceae</taxon>
        <taxon>Cyanomargarita</taxon>
    </lineage>
</organism>
<reference evidence="1" key="1">
    <citation type="submission" date="2021-05" db="EMBL/GenBank/DDBJ databases">
        <authorList>
            <person name="Pietrasiak N."/>
            <person name="Ward R."/>
            <person name="Stajich J.E."/>
            <person name="Kurbessoian T."/>
        </authorList>
    </citation>
    <scope>NUCLEOTIDE SEQUENCE</scope>
    <source>
        <strain evidence="1">GSE-NOS-MK-12-04C</strain>
    </source>
</reference>
<sequence>MHTLLKKARNKILREINHISFLKAQSELAYRATLEKHRSNLPALSTPDLALLKTLQEEGAVITSLESLSIPSTGQMLQAAERLRPEIPKSISGDKNEYVVHATNQQIMEHPEIFMWGLQERLLNIVENYIGLPVAYHGVYFRRDIANEVEQTSRLWHLDKEDRKVLKVILYLNDVMDDIGPFQYIPQSLTPAIASSLNYNYGYIKDPTMQEYVSPSDYKSCTGPAGTVVIAGTASIFHRGKVPFSGDRFALFFDYTSKQPFTNYSSLPEKDLLLLANKYFSQEQKDYVFLQ</sequence>
<evidence type="ECO:0000313" key="1">
    <source>
        <dbReference type="EMBL" id="MBW4669718.1"/>
    </source>
</evidence>
<accession>A0A951UTI1</accession>
<dbReference type="Gene3D" id="2.60.120.620">
    <property type="entry name" value="q2cbj1_9rhob like domain"/>
    <property type="match status" value="1"/>
</dbReference>
<dbReference type="EMBL" id="JAHHGZ010000023">
    <property type="protein sequence ID" value="MBW4669718.1"/>
    <property type="molecule type" value="Genomic_DNA"/>
</dbReference>
<proteinExistence type="predicted"/>
<comment type="caution">
    <text evidence="1">The sequence shown here is derived from an EMBL/GenBank/DDBJ whole genome shotgun (WGS) entry which is preliminary data.</text>
</comment>
<dbReference type="Proteomes" id="UP000729701">
    <property type="component" value="Unassembled WGS sequence"/>
</dbReference>